<keyword evidence="1 2" id="KW-0456">Lyase</keyword>
<dbReference type="EMBL" id="CP031598">
    <property type="protein sequence ID" value="QEW25250.1"/>
    <property type="molecule type" value="Genomic_DNA"/>
</dbReference>
<name>A0A5P3A9I2_9RHOB</name>
<dbReference type="InterPro" id="IPR002220">
    <property type="entry name" value="DapA-like"/>
</dbReference>
<proteinExistence type="predicted"/>
<accession>A0A5P3A9I2</accession>
<gene>
    <name evidence="2" type="primary">nanA</name>
    <name evidence="2" type="ORF">RIdsm_01036</name>
</gene>
<reference evidence="2 3" key="1">
    <citation type="submission" date="2018-08" db="EMBL/GenBank/DDBJ databases">
        <title>Genetic Globetrotter - A new plasmid hitch-hiking vast phylogenetic and geographic distances.</title>
        <authorList>
            <person name="Vollmers J."/>
            <person name="Petersen J."/>
        </authorList>
    </citation>
    <scope>NUCLEOTIDE SEQUENCE [LARGE SCALE GENOMIC DNA]</scope>
    <source>
        <strain evidence="2 3">DSM 26383</strain>
    </source>
</reference>
<dbReference type="AlphaFoldDB" id="A0A5P3A9I2"/>
<dbReference type="Proteomes" id="UP000325785">
    <property type="component" value="Chromosome"/>
</dbReference>
<dbReference type="EC" id="4.1.3.3" evidence="2"/>
<protein>
    <submittedName>
        <fullName evidence="2">N-acetylneuraminate lyase</fullName>
        <ecNumber evidence="2">4.1.3.3</ecNumber>
    </submittedName>
</protein>
<organism evidence="2 3">
    <name type="scientific">Roseovarius indicus</name>
    <dbReference type="NCBI Taxonomy" id="540747"/>
    <lineage>
        <taxon>Bacteria</taxon>
        <taxon>Pseudomonadati</taxon>
        <taxon>Pseudomonadota</taxon>
        <taxon>Alphaproteobacteria</taxon>
        <taxon>Rhodobacterales</taxon>
        <taxon>Roseobacteraceae</taxon>
        <taxon>Roseovarius</taxon>
    </lineage>
</organism>
<evidence type="ECO:0000313" key="3">
    <source>
        <dbReference type="Proteomes" id="UP000325785"/>
    </source>
</evidence>
<dbReference type="Pfam" id="PF00701">
    <property type="entry name" value="DHDPS"/>
    <property type="match status" value="1"/>
</dbReference>
<dbReference type="CDD" id="cd00408">
    <property type="entry name" value="DHDPS-like"/>
    <property type="match status" value="1"/>
</dbReference>
<evidence type="ECO:0000313" key="2">
    <source>
        <dbReference type="EMBL" id="QEW25250.1"/>
    </source>
</evidence>
<dbReference type="SUPFAM" id="SSF51569">
    <property type="entry name" value="Aldolase"/>
    <property type="match status" value="1"/>
</dbReference>
<dbReference type="InterPro" id="IPR013785">
    <property type="entry name" value="Aldolase_TIM"/>
</dbReference>
<dbReference type="GO" id="GO:0005829">
    <property type="term" value="C:cytosol"/>
    <property type="evidence" value="ECO:0007669"/>
    <property type="project" value="TreeGrafter"/>
</dbReference>
<dbReference type="Gene3D" id="3.20.20.70">
    <property type="entry name" value="Aldolase class I"/>
    <property type="match status" value="1"/>
</dbReference>
<evidence type="ECO:0000256" key="1">
    <source>
        <dbReference type="ARBA" id="ARBA00023239"/>
    </source>
</evidence>
<sequence length="372" mass="42287">MRREGIGKWRGFGIKILDTQFLSMWLVLRGNVALVQPKTGAHLRAMPPLRNGARPMKYQKTEAKAHARETMRGIWAAALNPFDDTLALNEDGLRRNIRHWIDDLEIQGLFIAGKQGEFWSMSIEERKRNMTIAVEECGETAGTIMSISDQNVDTVLDLGYHAQECGADYVVVHAPMLSFCHDRDEVLYNYYKYLCDRLDIGIAMWSHPDSGYLMEPETCARIAELPNIMAIKYSVPREMYARLTRLVGDKILVSTSAEADWLDNIEELGWQLYLCSSPPYQLQTKNDRRMHEYTRLAFAGKFAEARRVRDSLDPVRKAIAETKPGGKPTAHGKYWQELLGQVGGRVRHPMLELTEAEKATTCAAFEDCGLQL</sequence>
<dbReference type="KEGG" id="rid:RIdsm_01036"/>
<dbReference type="SMART" id="SM01130">
    <property type="entry name" value="DHDPS"/>
    <property type="match status" value="1"/>
</dbReference>
<dbReference type="PANTHER" id="PTHR42849">
    <property type="entry name" value="N-ACETYLNEURAMINATE LYASE"/>
    <property type="match status" value="1"/>
</dbReference>
<dbReference type="GO" id="GO:0019262">
    <property type="term" value="P:N-acetylneuraminate catabolic process"/>
    <property type="evidence" value="ECO:0007669"/>
    <property type="project" value="TreeGrafter"/>
</dbReference>
<dbReference type="GO" id="GO:0008747">
    <property type="term" value="F:N-acetylneuraminate lyase activity"/>
    <property type="evidence" value="ECO:0007669"/>
    <property type="project" value="UniProtKB-EC"/>
</dbReference>
<dbReference type="PANTHER" id="PTHR42849:SF1">
    <property type="entry name" value="N-ACETYLNEURAMINATE LYASE"/>
    <property type="match status" value="1"/>
</dbReference>